<sequence>MQQIIYFFLRNKNFLLFLSLFLLSIFINFRSNSYTSSKIINSSSAIVGYLYDNLTNIKNYFNLIEENKKLIEENKFLRLRIINTSPDTISNFINYNITTGNVIKNSYNLTKNYITLDIGRNQGVEIDFAVISSNGVIGIVDRISSNYSRVISILNTNINLNAKLKTSNHFGTLSWNGKNPSYVQLKDLPKQAFLKIGDTITTGGNSLIFPKGILIGSIKSYKLDNSQNYLELEVELFNDMSNINHVYIIENQKINEIRSLDE</sequence>
<name>A0A381RT14_9ZZZZ</name>
<reference evidence="6" key="1">
    <citation type="submission" date="2018-05" db="EMBL/GenBank/DDBJ databases">
        <authorList>
            <person name="Lanie J.A."/>
            <person name="Ng W.-L."/>
            <person name="Kazmierczak K.M."/>
            <person name="Andrzejewski T.M."/>
            <person name="Davidsen T.M."/>
            <person name="Wayne K.J."/>
            <person name="Tettelin H."/>
            <person name="Glass J.I."/>
            <person name="Rusch D."/>
            <person name="Podicherti R."/>
            <person name="Tsui H.-C.T."/>
            <person name="Winkler M.E."/>
        </authorList>
    </citation>
    <scope>NUCLEOTIDE SEQUENCE</scope>
</reference>
<dbReference type="PANTHER" id="PTHR34138">
    <property type="entry name" value="CELL SHAPE-DETERMINING PROTEIN MREC"/>
    <property type="match status" value="1"/>
</dbReference>
<accession>A0A381RT14</accession>
<proteinExistence type="inferred from homology"/>
<dbReference type="PIRSF" id="PIRSF038471">
    <property type="entry name" value="MreC"/>
    <property type="match status" value="1"/>
</dbReference>
<evidence type="ECO:0000256" key="2">
    <source>
        <dbReference type="ARBA" id="ARBA00013855"/>
    </source>
</evidence>
<dbReference type="GO" id="GO:0005886">
    <property type="term" value="C:plasma membrane"/>
    <property type="evidence" value="ECO:0007669"/>
    <property type="project" value="TreeGrafter"/>
</dbReference>
<feature type="domain" description="Rod shape-determining protein MreC beta-barrel core" evidence="5">
    <location>
        <begin position="102"/>
        <end position="250"/>
    </location>
</feature>
<dbReference type="InterPro" id="IPR055342">
    <property type="entry name" value="MreC_beta-barrel_core"/>
</dbReference>
<keyword evidence="3" id="KW-0133">Cell shape</keyword>
<dbReference type="Gene3D" id="2.40.10.340">
    <property type="entry name" value="Rod shape-determining protein MreC, domain 1"/>
    <property type="match status" value="1"/>
</dbReference>
<dbReference type="InterPro" id="IPR007221">
    <property type="entry name" value="MreC"/>
</dbReference>
<dbReference type="AlphaFoldDB" id="A0A381RT14"/>
<dbReference type="Gene3D" id="2.40.10.350">
    <property type="entry name" value="Rod shape-determining protein MreC, domain 2"/>
    <property type="match status" value="1"/>
</dbReference>
<evidence type="ECO:0000259" key="5">
    <source>
        <dbReference type="Pfam" id="PF04085"/>
    </source>
</evidence>
<evidence type="ECO:0000256" key="3">
    <source>
        <dbReference type="ARBA" id="ARBA00022960"/>
    </source>
</evidence>
<dbReference type="InterPro" id="IPR042175">
    <property type="entry name" value="Cell/Rod_MreC_2"/>
</dbReference>
<dbReference type="EMBL" id="UINC01002115">
    <property type="protein sequence ID" value="SUZ93067.1"/>
    <property type="molecule type" value="Genomic_DNA"/>
</dbReference>
<organism evidence="6">
    <name type="scientific">marine metagenome</name>
    <dbReference type="NCBI Taxonomy" id="408172"/>
    <lineage>
        <taxon>unclassified sequences</taxon>
        <taxon>metagenomes</taxon>
        <taxon>ecological metagenomes</taxon>
    </lineage>
</organism>
<gene>
    <name evidence="6" type="ORF">METZ01_LOCUS45921</name>
</gene>
<dbReference type="Pfam" id="PF04085">
    <property type="entry name" value="MreC"/>
    <property type="match status" value="1"/>
</dbReference>
<dbReference type="InterPro" id="IPR042177">
    <property type="entry name" value="Cell/Rod_1"/>
</dbReference>
<dbReference type="GO" id="GO:0008360">
    <property type="term" value="P:regulation of cell shape"/>
    <property type="evidence" value="ECO:0007669"/>
    <property type="project" value="UniProtKB-KW"/>
</dbReference>
<evidence type="ECO:0000256" key="4">
    <source>
        <dbReference type="ARBA" id="ARBA00032089"/>
    </source>
</evidence>
<evidence type="ECO:0000256" key="1">
    <source>
        <dbReference type="ARBA" id="ARBA00009369"/>
    </source>
</evidence>
<dbReference type="NCBIfam" id="NF010532">
    <property type="entry name" value="PRK13922.9-3"/>
    <property type="match status" value="1"/>
</dbReference>
<comment type="similarity">
    <text evidence="1">Belongs to the MreC family.</text>
</comment>
<dbReference type="PANTHER" id="PTHR34138:SF1">
    <property type="entry name" value="CELL SHAPE-DETERMINING PROTEIN MREC"/>
    <property type="match status" value="1"/>
</dbReference>
<protein>
    <recommendedName>
        <fullName evidence="2">Cell shape-determining protein MreC</fullName>
    </recommendedName>
    <alternativeName>
        <fullName evidence="4">Cell shape protein MreC</fullName>
    </alternativeName>
</protein>
<evidence type="ECO:0000313" key="6">
    <source>
        <dbReference type="EMBL" id="SUZ93067.1"/>
    </source>
</evidence>